<protein>
    <submittedName>
        <fullName evidence="2">Uncharacterized protein</fullName>
    </submittedName>
</protein>
<dbReference type="Proteomes" id="UP001059041">
    <property type="component" value="Linkage Group LG15"/>
</dbReference>
<comment type="caution">
    <text evidence="2">The sequence shown here is derived from an EMBL/GenBank/DDBJ whole genome shotgun (WGS) entry which is preliminary data.</text>
</comment>
<name>A0A9W7TNP4_TRIRA</name>
<dbReference type="AlphaFoldDB" id="A0A9W7TNP4"/>
<evidence type="ECO:0000256" key="1">
    <source>
        <dbReference type="SAM" id="Phobius"/>
    </source>
</evidence>
<evidence type="ECO:0000313" key="2">
    <source>
        <dbReference type="EMBL" id="KAI7799673.1"/>
    </source>
</evidence>
<keyword evidence="1" id="KW-0472">Membrane</keyword>
<accession>A0A9W7TNP4</accession>
<proteinExistence type="predicted"/>
<sequence length="86" mass="9799">MNQNLMLGQCAALGFEVGPDVPFRGMLWKKGQLSARTDSVRGQRKRFSSFNSIYLFTSSSFCFGLFIYYCNRLQSHFMTNIEPPSA</sequence>
<gene>
    <name evidence="2" type="ORF">IRJ41_008944</name>
</gene>
<keyword evidence="1" id="KW-1133">Transmembrane helix</keyword>
<feature type="transmembrane region" description="Helical" evidence="1">
    <location>
        <begin position="53"/>
        <end position="70"/>
    </location>
</feature>
<reference evidence="2" key="1">
    <citation type="submission" date="2021-02" db="EMBL/GenBank/DDBJ databases">
        <title>Comparative genomics reveals that relaxation of natural selection precedes convergent phenotypic evolution of cavefish.</title>
        <authorList>
            <person name="Peng Z."/>
        </authorList>
    </citation>
    <scope>NUCLEOTIDE SEQUENCE</scope>
    <source>
        <tissue evidence="2">Muscle</tissue>
    </source>
</reference>
<keyword evidence="3" id="KW-1185">Reference proteome</keyword>
<organism evidence="2 3">
    <name type="scientific">Triplophysa rosa</name>
    <name type="common">Cave loach</name>
    <dbReference type="NCBI Taxonomy" id="992332"/>
    <lineage>
        <taxon>Eukaryota</taxon>
        <taxon>Metazoa</taxon>
        <taxon>Chordata</taxon>
        <taxon>Craniata</taxon>
        <taxon>Vertebrata</taxon>
        <taxon>Euteleostomi</taxon>
        <taxon>Actinopterygii</taxon>
        <taxon>Neopterygii</taxon>
        <taxon>Teleostei</taxon>
        <taxon>Ostariophysi</taxon>
        <taxon>Cypriniformes</taxon>
        <taxon>Nemacheilidae</taxon>
        <taxon>Triplophysa</taxon>
    </lineage>
</organism>
<evidence type="ECO:0000313" key="3">
    <source>
        <dbReference type="Proteomes" id="UP001059041"/>
    </source>
</evidence>
<keyword evidence="1" id="KW-0812">Transmembrane</keyword>
<dbReference type="EMBL" id="JAFHDT010000015">
    <property type="protein sequence ID" value="KAI7799673.1"/>
    <property type="molecule type" value="Genomic_DNA"/>
</dbReference>